<feature type="domain" description="HTH gntR-type" evidence="4">
    <location>
        <begin position="32"/>
        <end position="63"/>
    </location>
</feature>
<evidence type="ECO:0000313" key="7">
    <source>
        <dbReference type="Proteomes" id="UP001371305"/>
    </source>
</evidence>
<evidence type="ECO:0000313" key="6">
    <source>
        <dbReference type="EMBL" id="MEK7951455.1"/>
    </source>
</evidence>
<dbReference type="SUPFAM" id="SSF46785">
    <property type="entry name" value="Winged helix' DNA-binding domain"/>
    <property type="match status" value="1"/>
</dbReference>
<protein>
    <submittedName>
        <fullName evidence="6">Substrate-binding domain-containing protein</fullName>
    </submittedName>
</protein>
<dbReference type="Pfam" id="PF13377">
    <property type="entry name" value="Peripla_BP_3"/>
    <property type="match status" value="1"/>
</dbReference>
<dbReference type="InterPro" id="IPR000524">
    <property type="entry name" value="Tscrpt_reg_HTH_GntR"/>
</dbReference>
<keyword evidence="1" id="KW-0805">Transcription regulation</keyword>
<dbReference type="InterPro" id="IPR036388">
    <property type="entry name" value="WH-like_DNA-bd_sf"/>
</dbReference>
<dbReference type="EMBL" id="JBBUKT010000004">
    <property type="protein sequence ID" value="MEK7951455.1"/>
    <property type="molecule type" value="Genomic_DNA"/>
</dbReference>
<organism evidence="6 7">
    <name type="scientific">Luteolibacter soli</name>
    <dbReference type="NCBI Taxonomy" id="3135280"/>
    <lineage>
        <taxon>Bacteria</taxon>
        <taxon>Pseudomonadati</taxon>
        <taxon>Verrucomicrobiota</taxon>
        <taxon>Verrucomicrobiia</taxon>
        <taxon>Verrucomicrobiales</taxon>
        <taxon>Verrucomicrobiaceae</taxon>
        <taxon>Luteolibacter</taxon>
    </lineage>
</organism>
<evidence type="ECO:0000256" key="2">
    <source>
        <dbReference type="ARBA" id="ARBA00023125"/>
    </source>
</evidence>
<comment type="caution">
    <text evidence="6">The sequence shown here is derived from an EMBL/GenBank/DDBJ whole genome shotgun (WGS) entry which is preliminary data.</text>
</comment>
<accession>A0ABU9AVP3</accession>
<dbReference type="Pfam" id="PF00392">
    <property type="entry name" value="GntR"/>
    <property type="match status" value="1"/>
</dbReference>
<evidence type="ECO:0000256" key="3">
    <source>
        <dbReference type="ARBA" id="ARBA00023163"/>
    </source>
</evidence>
<dbReference type="RefSeq" id="WP_341405059.1">
    <property type="nucleotide sequence ID" value="NZ_JBBUKT010000004.1"/>
</dbReference>
<dbReference type="Gene3D" id="1.10.10.10">
    <property type="entry name" value="Winged helix-like DNA-binding domain superfamily/Winged helix DNA-binding domain"/>
    <property type="match status" value="1"/>
</dbReference>
<dbReference type="PANTHER" id="PTHR30146">
    <property type="entry name" value="LACI-RELATED TRANSCRIPTIONAL REPRESSOR"/>
    <property type="match status" value="1"/>
</dbReference>
<keyword evidence="3" id="KW-0804">Transcription</keyword>
<keyword evidence="2" id="KW-0238">DNA-binding</keyword>
<dbReference type="InterPro" id="IPR046335">
    <property type="entry name" value="LacI/GalR-like_sensor"/>
</dbReference>
<proteinExistence type="predicted"/>
<name>A0ABU9AVP3_9BACT</name>
<evidence type="ECO:0000259" key="4">
    <source>
        <dbReference type="Pfam" id="PF00392"/>
    </source>
</evidence>
<dbReference type="Gene3D" id="3.40.50.2300">
    <property type="match status" value="2"/>
</dbReference>
<dbReference type="Proteomes" id="UP001371305">
    <property type="component" value="Unassembled WGS sequence"/>
</dbReference>
<sequence>MTSAPMPSRGNLVAECVRVMHLRISAGEWPRLLPGERRLAETLQVGRDTIRLALQQLERDGVLAPADAGARRRVIHSGGEAVREKNLTLKIGVLAHRRLELLPQPMLLEIDQVREALSSKGASLEVFAPAWYEQKNPAKRLEDFIGEHPCTAWMLLRSSAAVQGWFMKARIPVLIRGYPHPGITLPHLDIDWQATAHHAAGQLWRMGHRRVVVLSPAETLMGVEAAVRGVVELGEPGFEATALVENGTSGGVGRVLARALNFKSPPTAIIATRPRQAATALTWLASQGLQVPRHLSLISLGWEPFLDHLVPEITGYRIDPEAVAKLVVRRLERIATGDPNPGGNAWITPETVKGASVGKV</sequence>
<gene>
    <name evidence="6" type="ORF">WKV53_13140</name>
</gene>
<dbReference type="InterPro" id="IPR036390">
    <property type="entry name" value="WH_DNA-bd_sf"/>
</dbReference>
<dbReference type="PANTHER" id="PTHR30146:SF109">
    <property type="entry name" value="HTH-TYPE TRANSCRIPTIONAL REGULATOR GALS"/>
    <property type="match status" value="1"/>
</dbReference>
<feature type="domain" description="Transcriptional regulator LacI/GalR-like sensor" evidence="5">
    <location>
        <begin position="201"/>
        <end position="357"/>
    </location>
</feature>
<keyword evidence="7" id="KW-1185">Reference proteome</keyword>
<dbReference type="SUPFAM" id="SSF53822">
    <property type="entry name" value="Periplasmic binding protein-like I"/>
    <property type="match status" value="1"/>
</dbReference>
<evidence type="ECO:0000256" key="1">
    <source>
        <dbReference type="ARBA" id="ARBA00023015"/>
    </source>
</evidence>
<dbReference type="PRINTS" id="PR00035">
    <property type="entry name" value="HTHGNTR"/>
</dbReference>
<dbReference type="InterPro" id="IPR028082">
    <property type="entry name" value="Peripla_BP_I"/>
</dbReference>
<evidence type="ECO:0000259" key="5">
    <source>
        <dbReference type="Pfam" id="PF13377"/>
    </source>
</evidence>
<reference evidence="6 7" key="1">
    <citation type="submission" date="2024-04" db="EMBL/GenBank/DDBJ databases">
        <title>Luteolibacter sp. isolated from soil.</title>
        <authorList>
            <person name="An J."/>
        </authorList>
    </citation>
    <scope>NUCLEOTIDE SEQUENCE [LARGE SCALE GENOMIC DNA]</scope>
    <source>
        <strain evidence="6 7">Y139</strain>
    </source>
</reference>